<evidence type="ECO:0000313" key="1">
    <source>
        <dbReference type="EMBL" id="MPM90361.1"/>
    </source>
</evidence>
<comment type="caution">
    <text evidence="1">The sequence shown here is derived from an EMBL/GenBank/DDBJ whole genome shotgun (WGS) entry which is preliminary data.</text>
</comment>
<reference evidence="1" key="1">
    <citation type="submission" date="2019-08" db="EMBL/GenBank/DDBJ databases">
        <authorList>
            <person name="Kucharzyk K."/>
            <person name="Murdoch R.W."/>
            <person name="Higgins S."/>
            <person name="Loffler F."/>
        </authorList>
    </citation>
    <scope>NUCLEOTIDE SEQUENCE</scope>
</reference>
<sequence length="222" mass="24182">MTEYNPSTSWAVVRTAIKVSGKMATEVGCLALCVNTTDPVSAIAISPHTTPQSIAAALCFTSLLLLSPNGHFSMAAPASANISSKLSFSSSGWSQRIAFFIPRSLMICLIFCASSVRFLTLNALPPPSLFHSSMNRSRSSRRSSTVVPRLVNKPSIGSSTRLARSLGEVFILLRMLPKKACLSPVNTPWPILMLLSILINFRPHFVEELIRQGRHIAIFQPL</sequence>
<dbReference type="AlphaFoldDB" id="A0A645DM82"/>
<dbReference type="EMBL" id="VSSQ01037628">
    <property type="protein sequence ID" value="MPM90361.1"/>
    <property type="molecule type" value="Genomic_DNA"/>
</dbReference>
<gene>
    <name evidence="1" type="ORF">SDC9_137482</name>
</gene>
<name>A0A645DM82_9ZZZZ</name>
<proteinExistence type="predicted"/>
<protein>
    <submittedName>
        <fullName evidence="1">Uncharacterized protein</fullName>
    </submittedName>
</protein>
<accession>A0A645DM82</accession>
<organism evidence="1">
    <name type="scientific">bioreactor metagenome</name>
    <dbReference type="NCBI Taxonomy" id="1076179"/>
    <lineage>
        <taxon>unclassified sequences</taxon>
        <taxon>metagenomes</taxon>
        <taxon>ecological metagenomes</taxon>
    </lineage>
</organism>